<reference evidence="3 4" key="1">
    <citation type="submission" date="2017-10" db="EMBL/GenBank/DDBJ databases">
        <title>Comparative genomics in systemic dimorphic fungi from Ajellomycetaceae.</title>
        <authorList>
            <person name="Munoz J.F."/>
            <person name="Mcewen J.G."/>
            <person name="Clay O.K."/>
            <person name="Cuomo C.A."/>
        </authorList>
    </citation>
    <scope>NUCLEOTIDE SEQUENCE [LARGE SCALE GENOMIC DNA]</scope>
    <source>
        <strain evidence="3 4">UAMH5409</strain>
    </source>
</reference>
<evidence type="ECO:0000256" key="1">
    <source>
        <dbReference type="SAM" id="MobiDB-lite"/>
    </source>
</evidence>
<name>A0A2B7WX95_9EURO</name>
<accession>A0A2B7WX95</accession>
<feature type="domain" description="FAS1" evidence="2">
    <location>
        <begin position="168"/>
        <end position="294"/>
    </location>
</feature>
<evidence type="ECO:0000313" key="3">
    <source>
        <dbReference type="EMBL" id="PGH03994.1"/>
    </source>
</evidence>
<dbReference type="SMART" id="SM00554">
    <property type="entry name" value="FAS1"/>
    <property type="match status" value="2"/>
</dbReference>
<organism evidence="3 4">
    <name type="scientific">Helicocarpus griseus UAMH5409</name>
    <dbReference type="NCBI Taxonomy" id="1447875"/>
    <lineage>
        <taxon>Eukaryota</taxon>
        <taxon>Fungi</taxon>
        <taxon>Dikarya</taxon>
        <taxon>Ascomycota</taxon>
        <taxon>Pezizomycotina</taxon>
        <taxon>Eurotiomycetes</taxon>
        <taxon>Eurotiomycetidae</taxon>
        <taxon>Onygenales</taxon>
        <taxon>Ajellomycetaceae</taxon>
        <taxon>Helicocarpus</taxon>
    </lineage>
</organism>
<feature type="domain" description="FAS1" evidence="2">
    <location>
        <begin position="18"/>
        <end position="166"/>
    </location>
</feature>
<dbReference type="PROSITE" id="PS50213">
    <property type="entry name" value="FAS1"/>
    <property type="match status" value="2"/>
</dbReference>
<feature type="region of interest" description="Disordered" evidence="1">
    <location>
        <begin position="342"/>
        <end position="398"/>
    </location>
</feature>
<evidence type="ECO:0000313" key="4">
    <source>
        <dbReference type="Proteomes" id="UP000223968"/>
    </source>
</evidence>
<dbReference type="OrthoDB" id="286301at2759"/>
<protein>
    <recommendedName>
        <fullName evidence="2">FAS1 domain-containing protein</fullName>
    </recommendedName>
</protein>
<dbReference type="AlphaFoldDB" id="A0A2B7WX95"/>
<dbReference type="EMBL" id="PDNB01000141">
    <property type="protein sequence ID" value="PGH03994.1"/>
    <property type="molecule type" value="Genomic_DNA"/>
</dbReference>
<dbReference type="GO" id="GO:0000329">
    <property type="term" value="C:fungal-type vacuole membrane"/>
    <property type="evidence" value="ECO:0007669"/>
    <property type="project" value="TreeGrafter"/>
</dbReference>
<sequence>MKLRDSVVIAFFAARASTQSLGQLFALNPSLSVLGKYIASQDELRTALNTDNITVFAPRDAVLGNALPPMYDGTQPVPNAALLNAIIKYHIVPGVHGTRNVTENAMFIPTILDNDSFENVTGGQVIQTLKANDTEIIYSGMANKAQVIMPDLSFDKGIVHIVDAVFTLPQDVPTSATAANLTSFMALLQASNLTSRVDETPDITVFAPENQAFERVGSVFTNASSSDLSHIAQYHIAEGATYSANMTNKTLMTLDGKEVHLSLIDGTAYVNSARVLSTDLLVNNGVLHILENVLNPQNTTGEPEPRADPQPTAFASATSAINPIVIGVPPPSSAITLAPSSSIQGQATGPTTISMPTATGLTTATTTSMPTTTTSMPTTTTSTPTTTTTQAAGSAPIETGAPGMAAIVAIGAALFNM</sequence>
<dbReference type="STRING" id="1447875.A0A2B7WX95"/>
<dbReference type="Proteomes" id="UP000223968">
    <property type="component" value="Unassembled WGS sequence"/>
</dbReference>
<dbReference type="InterPro" id="IPR050904">
    <property type="entry name" value="Adhesion/Biosynth-related"/>
</dbReference>
<keyword evidence="4" id="KW-1185">Reference proteome</keyword>
<evidence type="ECO:0000259" key="2">
    <source>
        <dbReference type="PROSITE" id="PS50213"/>
    </source>
</evidence>
<dbReference type="GO" id="GO:0016236">
    <property type="term" value="P:macroautophagy"/>
    <property type="evidence" value="ECO:0007669"/>
    <property type="project" value="TreeGrafter"/>
</dbReference>
<feature type="compositionally biased region" description="Low complexity" evidence="1">
    <location>
        <begin position="354"/>
        <end position="396"/>
    </location>
</feature>
<dbReference type="PANTHER" id="PTHR10900:SF77">
    <property type="entry name" value="FI19380P1"/>
    <property type="match status" value="1"/>
</dbReference>
<dbReference type="PANTHER" id="PTHR10900">
    <property type="entry name" value="PERIOSTIN-RELATED"/>
    <property type="match status" value="1"/>
</dbReference>
<gene>
    <name evidence="3" type="ORF">AJ79_07227</name>
</gene>
<proteinExistence type="predicted"/>
<dbReference type="SUPFAM" id="SSF82153">
    <property type="entry name" value="FAS1 domain"/>
    <property type="match status" value="2"/>
</dbReference>
<dbReference type="InterPro" id="IPR036378">
    <property type="entry name" value="FAS1_dom_sf"/>
</dbReference>
<comment type="caution">
    <text evidence="3">The sequence shown here is derived from an EMBL/GenBank/DDBJ whole genome shotgun (WGS) entry which is preliminary data.</text>
</comment>
<dbReference type="Pfam" id="PF02469">
    <property type="entry name" value="Fasciclin"/>
    <property type="match status" value="2"/>
</dbReference>
<dbReference type="Gene3D" id="2.30.180.10">
    <property type="entry name" value="FAS1 domain"/>
    <property type="match status" value="2"/>
</dbReference>
<dbReference type="InterPro" id="IPR000782">
    <property type="entry name" value="FAS1_domain"/>
</dbReference>
<feature type="compositionally biased region" description="Polar residues" evidence="1">
    <location>
        <begin position="342"/>
        <end position="353"/>
    </location>
</feature>